<protein>
    <submittedName>
        <fullName evidence="1">Uncharacterized protein</fullName>
    </submittedName>
</protein>
<evidence type="ECO:0000313" key="1">
    <source>
        <dbReference type="EMBL" id="TKC15664.1"/>
    </source>
</evidence>
<evidence type="ECO:0000313" key="2">
    <source>
        <dbReference type="Proteomes" id="UP000307756"/>
    </source>
</evidence>
<dbReference type="AlphaFoldDB" id="A0A4U1D0S6"/>
<organism evidence="1 2">
    <name type="scientific">Robertmurraya kyonggiensis</name>
    <dbReference type="NCBI Taxonomy" id="1037680"/>
    <lineage>
        <taxon>Bacteria</taxon>
        <taxon>Bacillati</taxon>
        <taxon>Bacillota</taxon>
        <taxon>Bacilli</taxon>
        <taxon>Bacillales</taxon>
        <taxon>Bacillaceae</taxon>
        <taxon>Robertmurraya</taxon>
    </lineage>
</organism>
<dbReference type="EMBL" id="SWBM01000004">
    <property type="protein sequence ID" value="TKC15664.1"/>
    <property type="molecule type" value="Genomic_DNA"/>
</dbReference>
<keyword evidence="2" id="KW-1185">Reference proteome</keyword>
<reference evidence="1 2" key="1">
    <citation type="journal article" date="2011" name="J. Microbiol.">
        <title>Bacillus kyonggiensis sp. nov., isolated from soil of a lettuce field.</title>
        <authorList>
            <person name="Dong K."/>
            <person name="Lee S."/>
        </authorList>
    </citation>
    <scope>NUCLEOTIDE SEQUENCE [LARGE SCALE GENOMIC DNA]</scope>
    <source>
        <strain evidence="1 2">NB22</strain>
    </source>
</reference>
<dbReference type="OrthoDB" id="2931160at2"/>
<dbReference type="Proteomes" id="UP000307756">
    <property type="component" value="Unassembled WGS sequence"/>
</dbReference>
<proteinExistence type="predicted"/>
<name>A0A4U1D0S6_9BACI</name>
<dbReference type="RefSeq" id="WP_136832590.1">
    <property type="nucleotide sequence ID" value="NZ_SWBM01000004.1"/>
</dbReference>
<accession>A0A4U1D0S6</accession>
<sequence>MGGNRFSKPVAFNYTNLQDQRILKHVEGRNFSGYVKELILADIQKQDQALRIVKKSEGGGIKIVVGR</sequence>
<comment type="caution">
    <text evidence="1">The sequence shown here is derived from an EMBL/GenBank/DDBJ whole genome shotgun (WGS) entry which is preliminary data.</text>
</comment>
<gene>
    <name evidence="1" type="ORF">FA727_16180</name>
</gene>